<feature type="coiled-coil region" evidence="1">
    <location>
        <begin position="198"/>
        <end position="309"/>
    </location>
</feature>
<dbReference type="SUPFAM" id="SSF52540">
    <property type="entry name" value="P-loop containing nucleoside triphosphate hydrolases"/>
    <property type="match status" value="1"/>
</dbReference>
<sequence length="416" mass="45576">MSLTITRFSAANFKRLVAVDITPESNVVVLSGKNRQGKTSILDGIFAVLKGAKVSKETSQPIRDGQDAAWVRLEISDEHGDVKYVATRRWTKDDAGTLTIESGDGAKYGSPQQILDGLFSLVSFDPQSFLELGSTAQVNELVRALGPSLPFDPDQLAAERKGVFDRRTEVNRKVKELEGQLAGFPDVDPELPAEEVSARDLLDELNRAREVNDEIARAMRRLELAQTAVEDAERALARAQSEHKVAFAALQDLPEYVDTTPLADKIENLDKLNARIRAQNDRARVASTLSSLKNEVAGYTLKLQEIDRTKAEGIARAKFPVPELSFDDNGVTFNGRVLTQASTEEQYRAAFGVALASNPELRVCRIDRGESIDSESLKIIGELADEFGVQVWITRVTDGQPVGIVIEAGEVAEVAE</sequence>
<evidence type="ECO:0000256" key="1">
    <source>
        <dbReference type="SAM" id="Coils"/>
    </source>
</evidence>
<organism evidence="3 4">
    <name type="scientific">Gryllotalpicola koreensis</name>
    <dbReference type="NCBI Taxonomy" id="993086"/>
    <lineage>
        <taxon>Bacteria</taxon>
        <taxon>Bacillati</taxon>
        <taxon>Actinomycetota</taxon>
        <taxon>Actinomycetes</taxon>
        <taxon>Micrococcales</taxon>
        <taxon>Microbacteriaceae</taxon>
        <taxon>Gryllotalpicola</taxon>
    </lineage>
</organism>
<dbReference type="InterPro" id="IPR027417">
    <property type="entry name" value="P-loop_NTPase"/>
</dbReference>
<gene>
    <name evidence="3" type="ORF">GCM10022287_23480</name>
</gene>
<name>A0ABP8A2N1_9MICO</name>
<accession>A0ABP8A2N1</accession>
<feature type="domain" description="Rad50/SbcC-type AAA" evidence="2">
    <location>
        <begin position="12"/>
        <end position="197"/>
    </location>
</feature>
<reference evidence="4" key="1">
    <citation type="journal article" date="2019" name="Int. J. Syst. Evol. Microbiol.">
        <title>The Global Catalogue of Microorganisms (GCM) 10K type strain sequencing project: providing services to taxonomists for standard genome sequencing and annotation.</title>
        <authorList>
            <consortium name="The Broad Institute Genomics Platform"/>
            <consortium name="The Broad Institute Genome Sequencing Center for Infectious Disease"/>
            <person name="Wu L."/>
            <person name="Ma J."/>
        </authorList>
    </citation>
    <scope>NUCLEOTIDE SEQUENCE [LARGE SCALE GENOMIC DNA]</scope>
    <source>
        <strain evidence="4">JCM 17591</strain>
    </source>
</reference>
<dbReference type="Proteomes" id="UP001501079">
    <property type="component" value="Unassembled WGS sequence"/>
</dbReference>
<evidence type="ECO:0000313" key="3">
    <source>
        <dbReference type="EMBL" id="GAA4176372.1"/>
    </source>
</evidence>
<dbReference type="RefSeq" id="WP_344754599.1">
    <property type="nucleotide sequence ID" value="NZ_BAABBW010000004.1"/>
</dbReference>
<proteinExistence type="predicted"/>
<protein>
    <submittedName>
        <fullName evidence="3">AAA family ATPase</fullName>
    </submittedName>
</protein>
<dbReference type="Pfam" id="PF13476">
    <property type="entry name" value="AAA_23"/>
    <property type="match status" value="1"/>
</dbReference>
<evidence type="ECO:0000259" key="2">
    <source>
        <dbReference type="Pfam" id="PF13476"/>
    </source>
</evidence>
<evidence type="ECO:0000313" key="4">
    <source>
        <dbReference type="Proteomes" id="UP001501079"/>
    </source>
</evidence>
<keyword evidence="1" id="KW-0175">Coiled coil</keyword>
<dbReference type="EMBL" id="BAABBW010000004">
    <property type="protein sequence ID" value="GAA4176372.1"/>
    <property type="molecule type" value="Genomic_DNA"/>
</dbReference>
<dbReference type="InterPro" id="IPR038729">
    <property type="entry name" value="Rad50/SbcC_AAA"/>
</dbReference>
<comment type="caution">
    <text evidence="3">The sequence shown here is derived from an EMBL/GenBank/DDBJ whole genome shotgun (WGS) entry which is preliminary data.</text>
</comment>
<dbReference type="Gene3D" id="3.40.50.300">
    <property type="entry name" value="P-loop containing nucleotide triphosphate hydrolases"/>
    <property type="match status" value="1"/>
</dbReference>
<keyword evidence="4" id="KW-1185">Reference proteome</keyword>